<feature type="non-terminal residue" evidence="1">
    <location>
        <position position="242"/>
    </location>
</feature>
<proteinExistence type="predicted"/>
<dbReference type="Proteomes" id="UP001152795">
    <property type="component" value="Unassembled WGS sequence"/>
</dbReference>
<name>A0A6S7LSW9_PARCT</name>
<reference evidence="1" key="1">
    <citation type="submission" date="2020-04" db="EMBL/GenBank/DDBJ databases">
        <authorList>
            <person name="Alioto T."/>
            <person name="Alioto T."/>
            <person name="Gomez Garrido J."/>
        </authorList>
    </citation>
    <scope>NUCLEOTIDE SEQUENCE</scope>
    <source>
        <strain evidence="1">A484AB</strain>
    </source>
</reference>
<protein>
    <submittedName>
        <fullName evidence="1">Uncharacterized protein</fullName>
    </submittedName>
</protein>
<dbReference type="AlphaFoldDB" id="A0A6S7LSW9"/>
<keyword evidence="2" id="KW-1185">Reference proteome</keyword>
<accession>A0A6S7LSW9</accession>
<evidence type="ECO:0000313" key="2">
    <source>
        <dbReference type="Proteomes" id="UP001152795"/>
    </source>
</evidence>
<organism evidence="1 2">
    <name type="scientific">Paramuricea clavata</name>
    <name type="common">Red gorgonian</name>
    <name type="synonym">Violescent sea-whip</name>
    <dbReference type="NCBI Taxonomy" id="317549"/>
    <lineage>
        <taxon>Eukaryota</taxon>
        <taxon>Metazoa</taxon>
        <taxon>Cnidaria</taxon>
        <taxon>Anthozoa</taxon>
        <taxon>Octocorallia</taxon>
        <taxon>Malacalcyonacea</taxon>
        <taxon>Plexauridae</taxon>
        <taxon>Paramuricea</taxon>
    </lineage>
</organism>
<dbReference type="EMBL" id="CACRXK020028859">
    <property type="protein sequence ID" value="CAB4041749.1"/>
    <property type="molecule type" value="Genomic_DNA"/>
</dbReference>
<sequence length="242" mass="27512">ERRKTEVKARYDHEIAVLKAKKLTAVANAKLTAIEQSIQQEEGKSVAQSDVELSEGDGKLNNSERTSAWVYDQRHEAIRHRKGPQQDETIQLDRDVIFGRKSKAADNYIVPQLKDDFLGKNGTEREAEILPVQQSMEAIAATNQQLAPSLVRQSLPKCHPDTFSGDVTMFHPWKNSFEAMIRVADISPEQEINYLHKLSDRTVAWFEMFKLRECYSANPSKITSISPKQMRKAGRGLRFGEL</sequence>
<comment type="caution">
    <text evidence="1">The sequence shown here is derived from an EMBL/GenBank/DDBJ whole genome shotgun (WGS) entry which is preliminary data.</text>
</comment>
<evidence type="ECO:0000313" key="1">
    <source>
        <dbReference type="EMBL" id="CAB4041749.1"/>
    </source>
</evidence>
<gene>
    <name evidence="1" type="ORF">PACLA_8A060034</name>
</gene>